<feature type="transmembrane region" description="Helical" evidence="2">
    <location>
        <begin position="35"/>
        <end position="54"/>
    </location>
</feature>
<dbReference type="EMBL" id="ADXF01000279">
    <property type="protein sequence ID" value="EFR88889.1"/>
    <property type="molecule type" value="Genomic_DNA"/>
</dbReference>
<evidence type="ECO:0000256" key="1">
    <source>
        <dbReference type="SAM" id="MobiDB-lite"/>
    </source>
</evidence>
<proteinExistence type="predicted"/>
<keyword evidence="2" id="KW-0472">Membrane</keyword>
<accession>A0ABP2K162</accession>
<protein>
    <submittedName>
        <fullName evidence="3">IspA</fullName>
    </submittedName>
</protein>
<gene>
    <name evidence="3" type="ORF">NT05LM_0491a</name>
</gene>
<feature type="non-terminal residue" evidence="3">
    <location>
        <position position="1"/>
    </location>
</feature>
<feature type="region of interest" description="Disordered" evidence="1">
    <location>
        <begin position="1"/>
        <end position="30"/>
    </location>
</feature>
<evidence type="ECO:0000313" key="4">
    <source>
        <dbReference type="Proteomes" id="UP000003412"/>
    </source>
</evidence>
<evidence type="ECO:0000313" key="3">
    <source>
        <dbReference type="EMBL" id="EFR88889.1"/>
    </source>
</evidence>
<keyword evidence="4" id="KW-1185">Reference proteome</keyword>
<dbReference type="NCBIfam" id="TIGR01167">
    <property type="entry name" value="LPXTG_anchor"/>
    <property type="match status" value="1"/>
</dbReference>
<comment type="caution">
    <text evidence="3">The sequence shown here is derived from an EMBL/GenBank/DDBJ whole genome shotgun (WGS) entry which is preliminary data.</text>
</comment>
<keyword evidence="2" id="KW-1133">Transmembrane helix</keyword>
<organism evidence="3 4">
    <name type="scientific">Listeria marthii FSL S4-120</name>
    <dbReference type="NCBI Taxonomy" id="702457"/>
    <lineage>
        <taxon>Bacteria</taxon>
        <taxon>Bacillati</taxon>
        <taxon>Bacillota</taxon>
        <taxon>Bacilli</taxon>
        <taxon>Bacillales</taxon>
        <taxon>Listeriaceae</taxon>
        <taxon>Listeria</taxon>
    </lineage>
</organism>
<keyword evidence="2" id="KW-0812">Transmembrane</keyword>
<sequence>AGPGTGGNEQVSNSDPSVGNQQLSNEKLPGTGDSGWLATSLIGAIIAAISLLTLRKK</sequence>
<name>A0ABP2K162_9LIST</name>
<evidence type="ECO:0000256" key="2">
    <source>
        <dbReference type="SAM" id="Phobius"/>
    </source>
</evidence>
<reference evidence="3 4" key="1">
    <citation type="journal article" date="2010" name="Microbiol. Resour. Announc.">
        <title>Comparative genomics of the bacterial genus Listeria: Genome evolution is characterized by limited gene acquisition and limited gene loss.</title>
        <authorList>
            <person name="den Bakker H.C."/>
            <person name="Cummings C.A."/>
            <person name="Ferreira V."/>
            <person name="Vatta P."/>
            <person name="Orsi R.H."/>
            <person name="Degoricija L."/>
            <person name="Barker M."/>
            <person name="Petrauskene O."/>
            <person name="Furtado M.R."/>
            <person name="Wiedmann M."/>
        </authorList>
    </citation>
    <scope>NUCLEOTIDE SEQUENCE [LARGE SCALE GENOMIC DNA]</scope>
    <source>
        <strain evidence="3 4">FSL S4-120</strain>
    </source>
</reference>
<feature type="compositionally biased region" description="Polar residues" evidence="1">
    <location>
        <begin position="8"/>
        <end position="25"/>
    </location>
</feature>
<dbReference type="Proteomes" id="UP000003412">
    <property type="component" value="Chromosome"/>
</dbReference>